<evidence type="ECO:0000313" key="1">
    <source>
        <dbReference type="EMBL" id="CAE0833551.1"/>
    </source>
</evidence>
<proteinExistence type="predicted"/>
<name>A0A7S4GDM5_9EUGL</name>
<accession>A0A7S4GDM5</accession>
<protein>
    <submittedName>
        <fullName evidence="1">Uncharacterized protein</fullName>
    </submittedName>
</protein>
<gene>
    <name evidence="1" type="ORF">EGYM00163_LOCUS44847</name>
</gene>
<sequence length="145" mass="15647">MLREGACKAHFCPCRAVPVSQLRHRVAASCPGIEVIHVSRRIKNNRSVDGGDRGTLQCSREGYCVWKCLEEGRLGEVMGLGIELGEDILEPRSMLCTEPEIALLQSVMECRCATKVDGDEGLLARASGKAMCAGVCAICDEEHGA</sequence>
<organism evidence="1">
    <name type="scientific">Eutreptiella gymnastica</name>
    <dbReference type="NCBI Taxonomy" id="73025"/>
    <lineage>
        <taxon>Eukaryota</taxon>
        <taxon>Discoba</taxon>
        <taxon>Euglenozoa</taxon>
        <taxon>Euglenida</taxon>
        <taxon>Spirocuta</taxon>
        <taxon>Euglenophyceae</taxon>
        <taxon>Eutreptiales</taxon>
        <taxon>Eutreptiaceae</taxon>
        <taxon>Eutreptiella</taxon>
    </lineage>
</organism>
<reference evidence="1" key="1">
    <citation type="submission" date="2021-01" db="EMBL/GenBank/DDBJ databases">
        <authorList>
            <person name="Corre E."/>
            <person name="Pelletier E."/>
            <person name="Niang G."/>
            <person name="Scheremetjew M."/>
            <person name="Finn R."/>
            <person name="Kale V."/>
            <person name="Holt S."/>
            <person name="Cochrane G."/>
            <person name="Meng A."/>
            <person name="Brown T."/>
            <person name="Cohen L."/>
        </authorList>
    </citation>
    <scope>NUCLEOTIDE SEQUENCE</scope>
    <source>
        <strain evidence="1">CCMP1594</strain>
    </source>
</reference>
<dbReference type="EMBL" id="HBJA01130549">
    <property type="protein sequence ID" value="CAE0833551.1"/>
    <property type="molecule type" value="Transcribed_RNA"/>
</dbReference>
<dbReference type="AlphaFoldDB" id="A0A7S4GDM5"/>